<name>A0A3R8KXV8_9FIRM</name>
<evidence type="ECO:0000313" key="1">
    <source>
        <dbReference type="EMBL" id="RRK32128.1"/>
    </source>
</evidence>
<dbReference type="EMBL" id="RHJS01000002">
    <property type="protein sequence ID" value="RRK32128.1"/>
    <property type="molecule type" value="Genomic_DNA"/>
</dbReference>
<sequence length="183" mass="21270">MENQNKQKDVERELKELVYKYNVLNKSQIYAYFGKSGRDRFVGRALRNLEKERSVYVCQETKQVASSETAHAAWERGLGLSVWVLLSLMDQKKIEEHFVASREEYPVRIVFVGDGEIYDILYAAPEDIELTNQLFARKSIDGCGHIVIVEEPEDIPKIRIPDVIGYCTVKEEGQIEYYRKDSR</sequence>
<dbReference type="RefSeq" id="WP_125127652.1">
    <property type="nucleotide sequence ID" value="NZ_RHJS01000002.1"/>
</dbReference>
<organism evidence="1 2">
    <name type="scientific">Schaedlerella arabinosiphila</name>
    <dbReference type="NCBI Taxonomy" id="2044587"/>
    <lineage>
        <taxon>Bacteria</taxon>
        <taxon>Bacillati</taxon>
        <taxon>Bacillota</taxon>
        <taxon>Clostridia</taxon>
        <taxon>Lachnospirales</taxon>
        <taxon>Lachnospiraceae</taxon>
        <taxon>Schaedlerella</taxon>
    </lineage>
</organism>
<comment type="caution">
    <text evidence="1">The sequence shown here is derived from an EMBL/GenBank/DDBJ whole genome shotgun (WGS) entry which is preliminary data.</text>
</comment>
<protein>
    <submittedName>
        <fullName evidence="1">Uncharacterized protein</fullName>
    </submittedName>
</protein>
<reference evidence="1" key="1">
    <citation type="submission" date="2018-10" db="EMBL/GenBank/DDBJ databases">
        <title>Schaedlerella arabinophila gen. nov. sp. nov., isolated from the mouse intestinal tract and comparative analysis with the genome of the closely related altered Schaedler flora strain ASF502.</title>
        <authorList>
            <person name="Miyake S."/>
            <person name="Soh M."/>
            <person name="Seedorf H."/>
        </authorList>
    </citation>
    <scope>NUCLEOTIDE SEQUENCE [LARGE SCALE GENOMIC DNA]</scope>
    <source>
        <strain evidence="1">DSM 106076</strain>
    </source>
</reference>
<proteinExistence type="predicted"/>
<dbReference type="Proteomes" id="UP000274920">
    <property type="component" value="Unassembled WGS sequence"/>
</dbReference>
<dbReference type="AlphaFoldDB" id="A0A3R8KXV8"/>
<accession>A0A3R8KXV8</accession>
<dbReference type="Pfam" id="PF18954">
    <property type="entry name" value="DUF5697"/>
    <property type="match status" value="1"/>
</dbReference>
<keyword evidence="2" id="KW-1185">Reference proteome</keyword>
<dbReference type="InterPro" id="IPR043752">
    <property type="entry name" value="DUF5697"/>
</dbReference>
<evidence type="ECO:0000313" key="2">
    <source>
        <dbReference type="Proteomes" id="UP000274920"/>
    </source>
</evidence>
<gene>
    <name evidence="1" type="ORF">EBB54_12675</name>
</gene>